<evidence type="ECO:0000313" key="3">
    <source>
        <dbReference type="EMBL" id="MBP0482582.1"/>
    </source>
</evidence>
<name>A0A940S113_9RHOB</name>
<evidence type="ECO:0000259" key="2">
    <source>
        <dbReference type="Pfam" id="PF01266"/>
    </source>
</evidence>
<dbReference type="GO" id="GO:0016491">
    <property type="term" value="F:oxidoreductase activity"/>
    <property type="evidence" value="ECO:0007669"/>
    <property type="project" value="UniProtKB-KW"/>
</dbReference>
<evidence type="ECO:0000313" key="4">
    <source>
        <dbReference type="Proteomes" id="UP000675940"/>
    </source>
</evidence>
<dbReference type="RefSeq" id="WP_209360519.1">
    <property type="nucleotide sequence ID" value="NZ_JAGISH010000004.1"/>
</dbReference>
<dbReference type="InterPro" id="IPR036188">
    <property type="entry name" value="FAD/NAD-bd_sf"/>
</dbReference>
<protein>
    <submittedName>
        <fullName evidence="3">FAD-dependent oxidoreductase</fullName>
    </submittedName>
</protein>
<dbReference type="PANTHER" id="PTHR13847">
    <property type="entry name" value="SARCOSINE DEHYDROGENASE-RELATED"/>
    <property type="match status" value="1"/>
</dbReference>
<gene>
    <name evidence="3" type="ORF">J5474_08770</name>
</gene>
<dbReference type="AlphaFoldDB" id="A0A940S113"/>
<dbReference type="InterPro" id="IPR006076">
    <property type="entry name" value="FAD-dep_OxRdtase"/>
</dbReference>
<sequence length="417" mass="44581">MRVAIVGAGIVGVSTAIWLQRAGHAVVLVDRSGPGEGASHGNAGVLARASVVPVPVPGLWRKAPAMLLDPRQPVYLKWHHLPRLLPWLVRYMAQATEAGVARRARAILPLIGDSLSDHQALAAGTGAERFVLPSDYLYVYDGIEDYRADAGYWAARRAAGFDWEVLDQAELRAAEPAFGPAVTCAARMRDHGRISDPGAYVKTLATHVAARGGQVLRGDVTGVVLDSDGVSDRGRVTGLRISGETLRCDAVVLAAGAWSKPLAEELGLRVPMESERGYHLDLWEPSVMPRAPAMVASGRFVATPMEGRLRLAGIVEFGGLDAPPSPAPFRLLEENIRRAMPGLTWARRVEWMGHRPSMVDSLPMIGAVPGVAGAFAGFGHDHLGLTAGPRTGQLLAQIVSGRRPDIDLSPYDPARFA</sequence>
<dbReference type="SUPFAM" id="SSF51905">
    <property type="entry name" value="FAD/NAD(P)-binding domain"/>
    <property type="match status" value="1"/>
</dbReference>
<comment type="caution">
    <text evidence="3">The sequence shown here is derived from an EMBL/GenBank/DDBJ whole genome shotgun (WGS) entry which is preliminary data.</text>
</comment>
<dbReference type="Gene3D" id="3.50.50.60">
    <property type="entry name" value="FAD/NAD(P)-binding domain"/>
    <property type="match status" value="2"/>
</dbReference>
<dbReference type="GO" id="GO:0005737">
    <property type="term" value="C:cytoplasm"/>
    <property type="evidence" value="ECO:0007669"/>
    <property type="project" value="TreeGrafter"/>
</dbReference>
<accession>A0A940S113</accession>
<reference evidence="3" key="1">
    <citation type="submission" date="2021-03" db="EMBL/GenBank/DDBJ databases">
        <title>Sagittula salina sp. nov. strain M10.9X isolated from the marine waste.</title>
        <authorList>
            <person name="Satari L."/>
            <person name="Molina-Menor E."/>
            <person name="Vidal-Verdu A."/>
            <person name="Pascual J."/>
            <person name="Pereto J."/>
            <person name="Porcar M."/>
        </authorList>
    </citation>
    <scope>NUCLEOTIDE SEQUENCE</scope>
    <source>
        <strain evidence="3">M10.9X</strain>
    </source>
</reference>
<feature type="domain" description="FAD dependent oxidoreductase" evidence="2">
    <location>
        <begin position="2"/>
        <end position="397"/>
    </location>
</feature>
<evidence type="ECO:0000256" key="1">
    <source>
        <dbReference type="ARBA" id="ARBA00023002"/>
    </source>
</evidence>
<dbReference type="Proteomes" id="UP000675940">
    <property type="component" value="Unassembled WGS sequence"/>
</dbReference>
<proteinExistence type="predicted"/>
<keyword evidence="1" id="KW-0560">Oxidoreductase</keyword>
<keyword evidence="4" id="KW-1185">Reference proteome</keyword>
<dbReference type="PANTHER" id="PTHR13847:SF289">
    <property type="entry name" value="GLYCINE OXIDASE"/>
    <property type="match status" value="1"/>
</dbReference>
<dbReference type="SUPFAM" id="SSF54373">
    <property type="entry name" value="FAD-linked reductases, C-terminal domain"/>
    <property type="match status" value="1"/>
</dbReference>
<organism evidence="3 4">
    <name type="scientific">Sagittula salina</name>
    <dbReference type="NCBI Taxonomy" id="2820268"/>
    <lineage>
        <taxon>Bacteria</taxon>
        <taxon>Pseudomonadati</taxon>
        <taxon>Pseudomonadota</taxon>
        <taxon>Alphaproteobacteria</taxon>
        <taxon>Rhodobacterales</taxon>
        <taxon>Roseobacteraceae</taxon>
        <taxon>Sagittula</taxon>
    </lineage>
</organism>
<dbReference type="Pfam" id="PF01266">
    <property type="entry name" value="DAO"/>
    <property type="match status" value="1"/>
</dbReference>
<dbReference type="EMBL" id="JAGISH010000004">
    <property type="protein sequence ID" value="MBP0482582.1"/>
    <property type="molecule type" value="Genomic_DNA"/>
</dbReference>
<dbReference type="Gene3D" id="3.30.9.10">
    <property type="entry name" value="D-Amino Acid Oxidase, subunit A, domain 2"/>
    <property type="match status" value="1"/>
</dbReference>